<gene>
    <name evidence="2" type="ORF">F2Q68_00010947</name>
    <name evidence="1" type="ORF">F2Q70_00017968</name>
</gene>
<organism evidence="1">
    <name type="scientific">Brassica cretica</name>
    <name type="common">Mustard</name>
    <dbReference type="NCBI Taxonomy" id="69181"/>
    <lineage>
        <taxon>Eukaryota</taxon>
        <taxon>Viridiplantae</taxon>
        <taxon>Streptophyta</taxon>
        <taxon>Embryophyta</taxon>
        <taxon>Tracheophyta</taxon>
        <taxon>Spermatophyta</taxon>
        <taxon>Magnoliopsida</taxon>
        <taxon>eudicotyledons</taxon>
        <taxon>Gunneridae</taxon>
        <taxon>Pentapetalae</taxon>
        <taxon>rosids</taxon>
        <taxon>malvids</taxon>
        <taxon>Brassicales</taxon>
        <taxon>Brassicaceae</taxon>
        <taxon>Brassiceae</taxon>
        <taxon>Brassica</taxon>
    </lineage>
</organism>
<proteinExistence type="predicted"/>
<dbReference type="EMBL" id="QGKW02000717">
    <property type="protein sequence ID" value="KAF2598891.1"/>
    <property type="molecule type" value="Genomic_DNA"/>
</dbReference>
<sequence>MGRQQDRCKCVALSRVFNVSFRVSSFSFIVSRLQDPYGSSEIFASCCTISATSVTPSRARILAMCSGTLRPMPLIASHYVIDQNWVQHLSPSPFWFIGKPKRREMTVTWRCRDPREVGCHARHLDLTFDYAVEIELPEDGETPENVRPGYCGAYVSHFEDGGLSFPLPRFLLEVLAEIKMAFTQMAPNFFRYFLG</sequence>
<reference evidence="1" key="1">
    <citation type="submission" date="2019-12" db="EMBL/GenBank/DDBJ databases">
        <title>Genome sequencing and annotation of Brassica cretica.</title>
        <authorList>
            <person name="Studholme D.J."/>
            <person name="Sarris P.F."/>
        </authorList>
    </citation>
    <scope>NUCLEOTIDE SEQUENCE</scope>
    <source>
        <strain evidence="2">PFS-001/15</strain>
        <strain evidence="1">PFS-102/07</strain>
        <tissue evidence="1">Leaf</tissue>
    </source>
</reference>
<comment type="caution">
    <text evidence="1">The sequence shown here is derived from an EMBL/GenBank/DDBJ whole genome shotgun (WGS) entry which is preliminary data.</text>
</comment>
<dbReference type="Proteomes" id="UP000712281">
    <property type="component" value="Unassembled WGS sequence"/>
</dbReference>
<dbReference type="AlphaFoldDB" id="A0A8S9I743"/>
<accession>A0A8S9I743</accession>
<name>A0A8S9I743_BRACR</name>
<dbReference type="EMBL" id="QGKY02001250">
    <property type="protein sequence ID" value="KAF2565177.1"/>
    <property type="molecule type" value="Genomic_DNA"/>
</dbReference>
<evidence type="ECO:0000313" key="2">
    <source>
        <dbReference type="EMBL" id="KAF2598891.1"/>
    </source>
</evidence>
<evidence type="ECO:0000313" key="1">
    <source>
        <dbReference type="EMBL" id="KAF2565177.1"/>
    </source>
</evidence>
<protein>
    <submittedName>
        <fullName evidence="1">Uncharacterized protein</fullName>
    </submittedName>
</protein>